<evidence type="ECO:0000313" key="2">
    <source>
        <dbReference type="EMBL" id="GAA4982392.1"/>
    </source>
</evidence>
<accession>A0ABP9HYF9</accession>
<dbReference type="Proteomes" id="UP001500466">
    <property type="component" value="Unassembled WGS sequence"/>
</dbReference>
<proteinExistence type="predicted"/>
<name>A0ABP9HYF9_9ACTN</name>
<organism evidence="2 3">
    <name type="scientific">Yinghuangia aomiensis</name>
    <dbReference type="NCBI Taxonomy" id="676205"/>
    <lineage>
        <taxon>Bacteria</taxon>
        <taxon>Bacillati</taxon>
        <taxon>Actinomycetota</taxon>
        <taxon>Actinomycetes</taxon>
        <taxon>Kitasatosporales</taxon>
        <taxon>Streptomycetaceae</taxon>
        <taxon>Yinghuangia</taxon>
    </lineage>
</organism>
<dbReference type="EMBL" id="BAABHS010000025">
    <property type="protein sequence ID" value="GAA4982392.1"/>
    <property type="molecule type" value="Genomic_DNA"/>
</dbReference>
<keyword evidence="1" id="KW-0732">Signal</keyword>
<protein>
    <submittedName>
        <fullName evidence="2">Uncharacterized protein</fullName>
    </submittedName>
</protein>
<gene>
    <name evidence="2" type="ORF">GCM10023205_59780</name>
</gene>
<reference evidence="3" key="1">
    <citation type="journal article" date="2019" name="Int. J. Syst. Evol. Microbiol.">
        <title>The Global Catalogue of Microorganisms (GCM) 10K type strain sequencing project: providing services to taxonomists for standard genome sequencing and annotation.</title>
        <authorList>
            <consortium name="The Broad Institute Genomics Platform"/>
            <consortium name="The Broad Institute Genome Sequencing Center for Infectious Disease"/>
            <person name="Wu L."/>
            <person name="Ma J."/>
        </authorList>
    </citation>
    <scope>NUCLEOTIDE SEQUENCE [LARGE SCALE GENOMIC DNA]</scope>
    <source>
        <strain evidence="3">JCM 17986</strain>
    </source>
</reference>
<keyword evidence="3" id="KW-1185">Reference proteome</keyword>
<evidence type="ECO:0000313" key="3">
    <source>
        <dbReference type="Proteomes" id="UP001500466"/>
    </source>
</evidence>
<feature type="chain" id="PRO_5046381263" evidence="1">
    <location>
        <begin position="47"/>
        <end position="156"/>
    </location>
</feature>
<comment type="caution">
    <text evidence="2">The sequence shown here is derived from an EMBL/GenBank/DDBJ whole genome shotgun (WGS) entry which is preliminary data.</text>
</comment>
<evidence type="ECO:0000256" key="1">
    <source>
        <dbReference type="SAM" id="SignalP"/>
    </source>
</evidence>
<sequence length="156" mass="15609">MHSDTFSIGTEKGSTMTSVAKRFSATAAVAAVVTAGTVALAGPAAAAPGNATYDCGSGFSAVGMKFDRSATRVVDTINVPITTPVTMQVSAALDGVGTLTATLAPGSYPAITLISQLGYPTLTTAPHVVSITYAGNGVPTVVWNCILTSDQGGWPV</sequence>
<feature type="signal peptide" evidence="1">
    <location>
        <begin position="1"/>
        <end position="46"/>
    </location>
</feature>